<protein>
    <submittedName>
        <fullName evidence="2">Uncharacterized protein</fullName>
    </submittedName>
</protein>
<sequence length="139" mass="15533">MSGGNNPSLSPWLPFLILFRLGFRFVTLLDPIIGIVLFYNAPLLLHLPRFVALGYPLLMGIAEVYLTVVLKRGKFPVRLLLAYFIIAVVFEFPAVVIESSYVAIESGASGILIFVLMWYITAPLGLLLVLTSYRSWKTP</sequence>
<keyword evidence="1" id="KW-0472">Membrane</keyword>
<feature type="transmembrane region" description="Helical" evidence="1">
    <location>
        <begin position="110"/>
        <end position="130"/>
    </location>
</feature>
<accession>A0A2Z2N054</accession>
<dbReference type="Proteomes" id="UP000250085">
    <property type="component" value="Chromosome"/>
</dbReference>
<dbReference type="KEGG" id="trl:A3L10_08590"/>
<keyword evidence="3" id="KW-1185">Reference proteome</keyword>
<evidence type="ECO:0000313" key="2">
    <source>
        <dbReference type="EMBL" id="ASJ15181.1"/>
    </source>
</evidence>
<keyword evidence="1" id="KW-1133">Transmembrane helix</keyword>
<keyword evidence="1" id="KW-0812">Transmembrane</keyword>
<feature type="transmembrane region" description="Helical" evidence="1">
    <location>
        <begin position="80"/>
        <end position="104"/>
    </location>
</feature>
<dbReference type="AlphaFoldDB" id="A0A2Z2N054"/>
<gene>
    <name evidence="2" type="ORF">A3L10_08590</name>
</gene>
<dbReference type="EMBL" id="CP015106">
    <property type="protein sequence ID" value="ASJ15181.1"/>
    <property type="molecule type" value="Genomic_DNA"/>
</dbReference>
<organism evidence="2 3">
    <name type="scientific">Thermococcus radiotolerans</name>
    <dbReference type="NCBI Taxonomy" id="187880"/>
    <lineage>
        <taxon>Archaea</taxon>
        <taxon>Methanobacteriati</taxon>
        <taxon>Methanobacteriota</taxon>
        <taxon>Thermococci</taxon>
        <taxon>Thermococcales</taxon>
        <taxon>Thermococcaceae</taxon>
        <taxon>Thermococcus</taxon>
    </lineage>
</organism>
<reference evidence="2 3" key="1">
    <citation type="submission" date="2016-04" db="EMBL/GenBank/DDBJ databases">
        <title>Complete genome sequence of Thermococcus radiotolerans type strain EJ2.</title>
        <authorList>
            <person name="Oger P.M."/>
        </authorList>
    </citation>
    <scope>NUCLEOTIDE SEQUENCE [LARGE SCALE GENOMIC DNA]</scope>
    <source>
        <strain evidence="2 3">EJ2</strain>
    </source>
</reference>
<evidence type="ECO:0000313" key="3">
    <source>
        <dbReference type="Proteomes" id="UP000250085"/>
    </source>
</evidence>
<name>A0A2Z2N054_9EURY</name>
<feature type="transmembrane region" description="Helical" evidence="1">
    <location>
        <begin position="50"/>
        <end position="68"/>
    </location>
</feature>
<evidence type="ECO:0000256" key="1">
    <source>
        <dbReference type="SAM" id="Phobius"/>
    </source>
</evidence>
<proteinExistence type="predicted"/>
<feature type="transmembrane region" description="Helical" evidence="1">
    <location>
        <begin position="12"/>
        <end position="38"/>
    </location>
</feature>